<dbReference type="PANTHER" id="PTHR46714">
    <property type="entry name" value="TRANSCRIPTIONAL ACTIVATOR HAC1"/>
    <property type="match status" value="1"/>
</dbReference>
<keyword evidence="6" id="KW-0834">Unfolded protein response</keyword>
<feature type="region of interest" description="Disordered" evidence="8">
    <location>
        <begin position="494"/>
        <end position="544"/>
    </location>
</feature>
<evidence type="ECO:0000259" key="9">
    <source>
        <dbReference type="PROSITE" id="PS50217"/>
    </source>
</evidence>
<keyword evidence="5" id="KW-0804">Transcription</keyword>
<feature type="compositionally biased region" description="Low complexity" evidence="8">
    <location>
        <begin position="8"/>
        <end position="17"/>
    </location>
</feature>
<accession>A0ABR1S063</accession>
<evidence type="ECO:0000256" key="2">
    <source>
        <dbReference type="ARBA" id="ARBA00007163"/>
    </source>
</evidence>
<dbReference type="PROSITE" id="PS50217">
    <property type="entry name" value="BZIP"/>
    <property type="match status" value="1"/>
</dbReference>
<comment type="caution">
    <text evidence="10">The sequence shown here is derived from an EMBL/GenBank/DDBJ whole genome shotgun (WGS) entry which is preliminary data.</text>
</comment>
<evidence type="ECO:0000256" key="5">
    <source>
        <dbReference type="ARBA" id="ARBA00023163"/>
    </source>
</evidence>
<comment type="similarity">
    <text evidence="2">Belongs to the bZIP family.</text>
</comment>
<evidence type="ECO:0000313" key="10">
    <source>
        <dbReference type="EMBL" id="KAK8023565.1"/>
    </source>
</evidence>
<organism evidence="10 11">
    <name type="scientific">Apiospora rasikravindrae</name>
    <dbReference type="NCBI Taxonomy" id="990691"/>
    <lineage>
        <taxon>Eukaryota</taxon>
        <taxon>Fungi</taxon>
        <taxon>Dikarya</taxon>
        <taxon>Ascomycota</taxon>
        <taxon>Pezizomycotina</taxon>
        <taxon>Sordariomycetes</taxon>
        <taxon>Xylariomycetidae</taxon>
        <taxon>Amphisphaeriales</taxon>
        <taxon>Apiosporaceae</taxon>
        <taxon>Apiospora</taxon>
    </lineage>
</organism>
<dbReference type="InterPro" id="IPR046347">
    <property type="entry name" value="bZIP_sf"/>
</dbReference>
<gene>
    <name evidence="10" type="ORF">PG993_011631</name>
</gene>
<dbReference type="InterPro" id="IPR044280">
    <property type="entry name" value="Hac1/HY5"/>
</dbReference>
<keyword evidence="11" id="KW-1185">Reference proteome</keyword>
<evidence type="ECO:0000256" key="6">
    <source>
        <dbReference type="ARBA" id="ARBA00023230"/>
    </source>
</evidence>
<feature type="domain" description="BZIP" evidence="9">
    <location>
        <begin position="116"/>
        <end position="173"/>
    </location>
</feature>
<feature type="compositionally biased region" description="Basic and acidic residues" evidence="8">
    <location>
        <begin position="63"/>
        <end position="73"/>
    </location>
</feature>
<keyword evidence="7" id="KW-0539">Nucleus</keyword>
<feature type="region of interest" description="Disordered" evidence="8">
    <location>
        <begin position="370"/>
        <end position="389"/>
    </location>
</feature>
<sequence length="544" mass="59607">MESWENQTATTEAASATQVKFENSPAESFMSTPGGELYPLFNADDDHISDPAESVMTPQSIADSKDDSPHPDDETPAPESGDKKPTKKRKSWGQVLPEPKTNLPPRKRAKTEDEKEQRRVERVLRNRRAAQSSRERKRQEVEALEKRNTELEKLLNDQRKQNMMLMDELNKFRRGSSPMASCHPSPLTLSTPLFGGPETAPETTSGTMNDFILVPNHDDTIDPASISPELTPVPDAEVVEASLAKDAPATSSASATTSTDMTQHPAAMLCDLQCQSVEVPQAWMAARQRSHPALALYLQLNLLMTASSTMLTALRRPLTLIAGALKHNLALQATPSILSTIIWMVTLPPSYRSTLPNSLVTMSAAQFPARSADTTSLRSPTSSSPRSASTTLRIKSLQKLLTSSPILARPLLDATMEVLRLVSEGRDDRVVSGLADGSPGIKGDRQSRGPLLWPDGASLPSREVLLTLMWAIQVEQRNMEKQARGATIVPLEPASNKTKLGSSASVPLEHHQDSNQTYVLSVATKRKRGSNRDANGSKRLRFRY</sequence>
<evidence type="ECO:0000313" key="11">
    <source>
        <dbReference type="Proteomes" id="UP001444661"/>
    </source>
</evidence>
<evidence type="ECO:0000256" key="4">
    <source>
        <dbReference type="ARBA" id="ARBA00023125"/>
    </source>
</evidence>
<keyword evidence="4" id="KW-0238">DNA-binding</keyword>
<dbReference type="EMBL" id="JAQQWK010000011">
    <property type="protein sequence ID" value="KAK8023565.1"/>
    <property type="molecule type" value="Genomic_DNA"/>
</dbReference>
<dbReference type="SUPFAM" id="SSF57959">
    <property type="entry name" value="Leucine zipper domain"/>
    <property type="match status" value="1"/>
</dbReference>
<feature type="compositionally biased region" description="Basic and acidic residues" evidence="8">
    <location>
        <begin position="133"/>
        <end position="143"/>
    </location>
</feature>
<protein>
    <submittedName>
        <fullName evidence="10">Transcriptional activator hac1</fullName>
    </submittedName>
</protein>
<name>A0ABR1S063_9PEZI</name>
<dbReference type="Proteomes" id="UP001444661">
    <property type="component" value="Unassembled WGS sequence"/>
</dbReference>
<feature type="compositionally biased region" description="Basic and acidic residues" evidence="8">
    <location>
        <begin position="110"/>
        <end position="124"/>
    </location>
</feature>
<dbReference type="InterPro" id="IPR004827">
    <property type="entry name" value="bZIP"/>
</dbReference>
<dbReference type="PANTHER" id="PTHR46714:SF6">
    <property type="entry name" value="TRANSCRIPTIONAL ACTIVATOR HAC1"/>
    <property type="match status" value="1"/>
</dbReference>
<feature type="compositionally biased region" description="Polar residues" evidence="8">
    <location>
        <begin position="495"/>
        <end position="505"/>
    </location>
</feature>
<feature type="compositionally biased region" description="Low complexity" evidence="8">
    <location>
        <begin position="374"/>
        <end position="389"/>
    </location>
</feature>
<evidence type="ECO:0000256" key="3">
    <source>
        <dbReference type="ARBA" id="ARBA00023015"/>
    </source>
</evidence>
<dbReference type="SMART" id="SM00338">
    <property type="entry name" value="BRLZ"/>
    <property type="match status" value="1"/>
</dbReference>
<evidence type="ECO:0000256" key="8">
    <source>
        <dbReference type="SAM" id="MobiDB-lite"/>
    </source>
</evidence>
<feature type="region of interest" description="Disordered" evidence="8">
    <location>
        <begin position="1"/>
        <end position="143"/>
    </location>
</feature>
<evidence type="ECO:0000256" key="1">
    <source>
        <dbReference type="ARBA" id="ARBA00004123"/>
    </source>
</evidence>
<reference evidence="10 11" key="1">
    <citation type="submission" date="2023-01" db="EMBL/GenBank/DDBJ databases">
        <title>Analysis of 21 Apiospora genomes using comparative genomics revels a genus with tremendous synthesis potential of carbohydrate active enzymes and secondary metabolites.</title>
        <authorList>
            <person name="Sorensen T."/>
        </authorList>
    </citation>
    <scope>NUCLEOTIDE SEQUENCE [LARGE SCALE GENOMIC DNA]</scope>
    <source>
        <strain evidence="10 11">CBS 33761</strain>
    </source>
</reference>
<feature type="compositionally biased region" description="Polar residues" evidence="8">
    <location>
        <begin position="18"/>
        <end position="31"/>
    </location>
</feature>
<comment type="subcellular location">
    <subcellularLocation>
        <location evidence="1">Nucleus</location>
    </subcellularLocation>
</comment>
<keyword evidence="3" id="KW-0805">Transcription regulation</keyword>
<evidence type="ECO:0000256" key="7">
    <source>
        <dbReference type="ARBA" id="ARBA00023242"/>
    </source>
</evidence>
<proteinExistence type="inferred from homology"/>